<protein>
    <submittedName>
        <fullName evidence="2">Uncharacterized protein</fullName>
    </submittedName>
</protein>
<dbReference type="WBParaSite" id="PgR043_g027_t01">
    <property type="protein sequence ID" value="PgR043_g027_t01"/>
    <property type="gene ID" value="PgR043_g027"/>
</dbReference>
<name>A0A915BJI8_PARUN</name>
<reference evidence="2" key="1">
    <citation type="submission" date="2022-11" db="UniProtKB">
        <authorList>
            <consortium name="WormBaseParasite"/>
        </authorList>
    </citation>
    <scope>IDENTIFICATION</scope>
</reference>
<accession>A0A915BJI8</accession>
<evidence type="ECO:0000313" key="2">
    <source>
        <dbReference type="WBParaSite" id="PgR043_g027_t01"/>
    </source>
</evidence>
<evidence type="ECO:0000313" key="1">
    <source>
        <dbReference type="Proteomes" id="UP000887569"/>
    </source>
</evidence>
<keyword evidence="1" id="KW-1185">Reference proteome</keyword>
<sequence length="412" mass="46701">MLVADVYARETIFFVKANALINYEGFLERLYKGYSTAIQQLPNETIDGGVWNGSEKRNDHFNGNITKLAEGAIQKVFEVDDVETRVVDDYYDYIEREKVTREPESEEIFPLQTISNLTEIHEQNRLKPTQTIDLLAASTENPASSHATSSVIDQPKALARRAAEETRLHQSLAASDIDELIKETNLTAQQAETFLIIIERVLEEELEKRMHFGLSRFDRVSDAEINRERKMNGVRSREYLSGDKKEDAHFFYSVDDLKKIEHDSEVESNNDLHELITSDMRIKFEKGSGTEGELKPSIKVSGIDKETGTHQRKPAVKISLPEGIVKSLPSQSSMGVADSNRHGLSPLHIHRISETTMKHVTTSGPKTAFERQVQDFRERLWGNNGFGDIIKAIQNANIGFYGQSKETKFLEV</sequence>
<organism evidence="1 2">
    <name type="scientific">Parascaris univalens</name>
    <name type="common">Nematode worm</name>
    <dbReference type="NCBI Taxonomy" id="6257"/>
    <lineage>
        <taxon>Eukaryota</taxon>
        <taxon>Metazoa</taxon>
        <taxon>Ecdysozoa</taxon>
        <taxon>Nematoda</taxon>
        <taxon>Chromadorea</taxon>
        <taxon>Rhabditida</taxon>
        <taxon>Spirurina</taxon>
        <taxon>Ascaridomorpha</taxon>
        <taxon>Ascaridoidea</taxon>
        <taxon>Ascarididae</taxon>
        <taxon>Parascaris</taxon>
    </lineage>
</organism>
<dbReference type="Proteomes" id="UP000887569">
    <property type="component" value="Unplaced"/>
</dbReference>
<dbReference type="AlphaFoldDB" id="A0A915BJI8"/>
<proteinExistence type="predicted"/>